<dbReference type="GO" id="GO:0005524">
    <property type="term" value="F:ATP binding"/>
    <property type="evidence" value="ECO:0007669"/>
    <property type="project" value="UniProtKB-UniRule"/>
</dbReference>
<evidence type="ECO:0000256" key="14">
    <source>
        <dbReference type="SAM" id="MobiDB-lite"/>
    </source>
</evidence>
<dbReference type="InterPro" id="IPR008271">
    <property type="entry name" value="Ser/Thr_kinase_AS"/>
</dbReference>
<evidence type="ECO:0000256" key="7">
    <source>
        <dbReference type="ARBA" id="ARBA00022741"/>
    </source>
</evidence>
<comment type="catalytic activity">
    <reaction evidence="10">
        <text>L-threonyl-[protein] + ATP = O-phospho-L-threonyl-[protein] + ADP + H(+)</text>
        <dbReference type="Rhea" id="RHEA:46608"/>
        <dbReference type="Rhea" id="RHEA-COMP:11060"/>
        <dbReference type="Rhea" id="RHEA-COMP:11605"/>
        <dbReference type="ChEBI" id="CHEBI:15378"/>
        <dbReference type="ChEBI" id="CHEBI:30013"/>
        <dbReference type="ChEBI" id="CHEBI:30616"/>
        <dbReference type="ChEBI" id="CHEBI:61977"/>
        <dbReference type="ChEBI" id="CHEBI:456216"/>
        <dbReference type="EC" id="2.7.11.1"/>
    </reaction>
</comment>
<keyword evidence="4" id="KW-0723">Serine/threonine-protein kinase</keyword>
<feature type="compositionally biased region" description="Polar residues" evidence="14">
    <location>
        <begin position="174"/>
        <end position="197"/>
    </location>
</feature>
<comment type="subcellular location">
    <subcellularLocation>
        <location evidence="1">Cytoplasm</location>
    </subcellularLocation>
</comment>
<accession>A0A833QK97</accession>
<evidence type="ECO:0000256" key="10">
    <source>
        <dbReference type="ARBA" id="ARBA00047899"/>
    </source>
</evidence>
<keyword evidence="7 13" id="KW-0547">Nucleotide-binding</keyword>
<dbReference type="Gene3D" id="1.10.510.10">
    <property type="entry name" value="Transferase(Phosphotransferase) domain 1"/>
    <property type="match status" value="1"/>
</dbReference>
<dbReference type="AlphaFoldDB" id="A0A833QK97"/>
<protein>
    <recommendedName>
        <fullName evidence="2">non-specific serine/threonine protein kinase</fullName>
        <ecNumber evidence="2">2.7.11.1</ecNumber>
    </recommendedName>
</protein>
<dbReference type="InterPro" id="IPR001245">
    <property type="entry name" value="Ser-Thr/Tyr_kinase_cat_dom"/>
</dbReference>
<name>A0A833QK97_9POAL</name>
<evidence type="ECO:0000256" key="9">
    <source>
        <dbReference type="ARBA" id="ARBA00022840"/>
    </source>
</evidence>
<evidence type="ECO:0000256" key="12">
    <source>
        <dbReference type="ARBA" id="ARBA00063228"/>
    </source>
</evidence>
<comment type="subunit">
    <text evidence="12">Interacts with ARAC5 and ARAC10.</text>
</comment>
<dbReference type="InterPro" id="IPR011009">
    <property type="entry name" value="Kinase-like_dom_sf"/>
</dbReference>
<keyword evidence="9 13" id="KW-0067">ATP-binding</keyword>
<comment type="catalytic activity">
    <reaction evidence="11">
        <text>L-seryl-[protein] + ATP = O-phospho-L-seryl-[protein] + ADP + H(+)</text>
        <dbReference type="Rhea" id="RHEA:17989"/>
        <dbReference type="Rhea" id="RHEA-COMP:9863"/>
        <dbReference type="Rhea" id="RHEA-COMP:11604"/>
        <dbReference type="ChEBI" id="CHEBI:15378"/>
        <dbReference type="ChEBI" id="CHEBI:29999"/>
        <dbReference type="ChEBI" id="CHEBI:30616"/>
        <dbReference type="ChEBI" id="CHEBI:83421"/>
        <dbReference type="ChEBI" id="CHEBI:456216"/>
        <dbReference type="EC" id="2.7.11.1"/>
    </reaction>
</comment>
<dbReference type="OrthoDB" id="4062651at2759"/>
<feature type="domain" description="Protein kinase" evidence="15">
    <location>
        <begin position="330"/>
        <end position="603"/>
    </location>
</feature>
<dbReference type="SMART" id="SM00220">
    <property type="entry name" value="S_TKc"/>
    <property type="match status" value="1"/>
</dbReference>
<dbReference type="PROSITE" id="PS50011">
    <property type="entry name" value="PROTEIN_KINASE_DOM"/>
    <property type="match status" value="1"/>
</dbReference>
<dbReference type="Gene3D" id="3.30.200.20">
    <property type="entry name" value="Phosphorylase Kinase, domain 1"/>
    <property type="match status" value="1"/>
</dbReference>
<feature type="region of interest" description="Disordered" evidence="14">
    <location>
        <begin position="156"/>
        <end position="197"/>
    </location>
</feature>
<keyword evidence="8 16" id="KW-0418">Kinase</keyword>
<dbReference type="FunFam" id="1.10.510.10:FF:000335">
    <property type="entry name" value="receptor-like cytosolic serine/threonine-protein kinase RBK2"/>
    <property type="match status" value="1"/>
</dbReference>
<keyword evidence="6" id="KW-0808">Transferase</keyword>
<dbReference type="PROSITE" id="PS00107">
    <property type="entry name" value="PROTEIN_KINASE_ATP"/>
    <property type="match status" value="1"/>
</dbReference>
<evidence type="ECO:0000313" key="16">
    <source>
        <dbReference type="EMBL" id="KAF3327800.1"/>
    </source>
</evidence>
<dbReference type="InterPro" id="IPR000719">
    <property type="entry name" value="Prot_kinase_dom"/>
</dbReference>
<dbReference type="PROSITE" id="PS00108">
    <property type="entry name" value="PROTEIN_KINASE_ST"/>
    <property type="match status" value="1"/>
</dbReference>
<dbReference type="SUPFAM" id="SSF56112">
    <property type="entry name" value="Protein kinase-like (PK-like)"/>
    <property type="match status" value="1"/>
</dbReference>
<dbReference type="GO" id="GO:0051020">
    <property type="term" value="F:GTPase binding"/>
    <property type="evidence" value="ECO:0007669"/>
    <property type="project" value="UniProtKB-ARBA"/>
</dbReference>
<evidence type="ECO:0000313" key="17">
    <source>
        <dbReference type="Proteomes" id="UP000623129"/>
    </source>
</evidence>
<dbReference type="EC" id="2.7.11.1" evidence="2"/>
<proteinExistence type="predicted"/>
<keyword evidence="17" id="KW-1185">Reference proteome</keyword>
<evidence type="ECO:0000256" key="2">
    <source>
        <dbReference type="ARBA" id="ARBA00012513"/>
    </source>
</evidence>
<gene>
    <name evidence="16" type="ORF">FCM35_KLT06406</name>
</gene>
<keyword evidence="16" id="KW-0675">Receptor</keyword>
<dbReference type="Pfam" id="PF07714">
    <property type="entry name" value="PK_Tyr_Ser-Thr"/>
    <property type="match status" value="1"/>
</dbReference>
<dbReference type="InterPro" id="IPR017441">
    <property type="entry name" value="Protein_kinase_ATP_BS"/>
</dbReference>
<evidence type="ECO:0000256" key="4">
    <source>
        <dbReference type="ARBA" id="ARBA00022527"/>
    </source>
</evidence>
<evidence type="ECO:0000256" key="11">
    <source>
        <dbReference type="ARBA" id="ARBA00048679"/>
    </source>
</evidence>
<dbReference type="Proteomes" id="UP000623129">
    <property type="component" value="Unassembled WGS sequence"/>
</dbReference>
<keyword evidence="3" id="KW-0963">Cytoplasm</keyword>
<evidence type="ECO:0000259" key="15">
    <source>
        <dbReference type="PROSITE" id="PS50011"/>
    </source>
</evidence>
<feature type="compositionally biased region" description="Basic and acidic residues" evidence="14">
    <location>
        <begin position="103"/>
        <end position="114"/>
    </location>
</feature>
<evidence type="ECO:0000256" key="6">
    <source>
        <dbReference type="ARBA" id="ARBA00022679"/>
    </source>
</evidence>
<feature type="compositionally biased region" description="Basic and acidic residues" evidence="14">
    <location>
        <begin position="1"/>
        <end position="35"/>
    </location>
</feature>
<reference evidence="16" key="1">
    <citation type="submission" date="2020-01" db="EMBL/GenBank/DDBJ databases">
        <title>Genome sequence of Kobresia littledalei, the first chromosome-level genome in the family Cyperaceae.</title>
        <authorList>
            <person name="Qu G."/>
        </authorList>
    </citation>
    <scope>NUCLEOTIDE SEQUENCE</scope>
    <source>
        <strain evidence="16">C.B.Clarke</strain>
        <tissue evidence="16">Leaf</tissue>
    </source>
</reference>
<evidence type="ECO:0000256" key="8">
    <source>
        <dbReference type="ARBA" id="ARBA00022777"/>
    </source>
</evidence>
<comment type="caution">
    <text evidence="16">The sequence shown here is derived from an EMBL/GenBank/DDBJ whole genome shotgun (WGS) entry which is preliminary data.</text>
</comment>
<dbReference type="EMBL" id="SWLB01000016">
    <property type="protein sequence ID" value="KAF3327800.1"/>
    <property type="molecule type" value="Genomic_DNA"/>
</dbReference>
<keyword evidence="5" id="KW-0597">Phosphoprotein</keyword>
<dbReference type="GO" id="GO:0004674">
    <property type="term" value="F:protein serine/threonine kinase activity"/>
    <property type="evidence" value="ECO:0007669"/>
    <property type="project" value="UniProtKB-KW"/>
</dbReference>
<evidence type="ECO:0000256" key="3">
    <source>
        <dbReference type="ARBA" id="ARBA00022490"/>
    </source>
</evidence>
<sequence length="646" mass="71304">MASQREILEDKTVDFSSTEKGKGEKENIEPDHDEGNTSSIGTDLNAGIEKLTGSESPSREEKQEDSGSVEASPKGPLVITIMSSMSSDADTDLDAVSSIDQAIDSHDSGREAKQENSGSIEASPKGPLEITIISSTHSEADTDLDAVSSIDQAINSHNSVKEEDQSSETDPDESSYQSSPQAVLETTGSSISTDSDASGIEWQSLNHTENEATPKPDANATLDASISTADSDTANAEQLLISRPRPARDASGQWRNLISGLMLRKKKPKSKSMVRAETFPPTTPKNLKWCLERMKNARVEKMAAIMPEEKFRPSWRSFDYQELVDATDGFNEENLLGKGGHAEVYKGRLPDGQLVAVKRLTNGKNEETRMGDFLSELGIIAHVNHPNAAQLLGFSAEGGLLMVLKFSPHGSLASLLHGSKEGLDWNIRYNIAVGIAEGLLYLHEGCHRRIIHRDIKASNILLTGDYQPQISDFGLAKWLPDEWPHHIVFPIEGTFGYLAPEYFMHGVINEKTDVFAYGVILLELITGRRAVDSSRQSLVIWAKPLLDQNKVKDLVDPSLENAYDLKEMVRLLMVASMCIHHTSTARPRMNSVVRLLKGEEESVEFTREKWKPKVTRPPIVDACDADDYTSSRYLNDLNRYKQLALE</sequence>
<evidence type="ECO:0000256" key="5">
    <source>
        <dbReference type="ARBA" id="ARBA00022553"/>
    </source>
</evidence>
<feature type="region of interest" description="Disordered" evidence="14">
    <location>
        <begin position="1"/>
        <end position="143"/>
    </location>
</feature>
<dbReference type="InterPro" id="IPR046958">
    <property type="entry name" value="RBK1/2/STUNTED"/>
</dbReference>
<dbReference type="PANTHER" id="PTHR47987">
    <property type="entry name" value="OS08G0249100 PROTEIN"/>
    <property type="match status" value="1"/>
</dbReference>
<feature type="binding site" evidence="13">
    <location>
        <position position="358"/>
    </location>
    <ligand>
        <name>ATP</name>
        <dbReference type="ChEBI" id="CHEBI:30616"/>
    </ligand>
</feature>
<dbReference type="FunFam" id="3.30.200.20:FF:000389">
    <property type="entry name" value="Receptor-like cytosolic serine/threonine-protein kinase RBK1"/>
    <property type="match status" value="1"/>
</dbReference>
<dbReference type="PANTHER" id="PTHR47987:SF7">
    <property type="entry name" value="PROTEIN KINASE SUPERFAMILY PROTEIN"/>
    <property type="match status" value="1"/>
</dbReference>
<evidence type="ECO:0000256" key="1">
    <source>
        <dbReference type="ARBA" id="ARBA00004496"/>
    </source>
</evidence>
<organism evidence="16 17">
    <name type="scientific">Carex littledalei</name>
    <dbReference type="NCBI Taxonomy" id="544730"/>
    <lineage>
        <taxon>Eukaryota</taxon>
        <taxon>Viridiplantae</taxon>
        <taxon>Streptophyta</taxon>
        <taxon>Embryophyta</taxon>
        <taxon>Tracheophyta</taxon>
        <taxon>Spermatophyta</taxon>
        <taxon>Magnoliopsida</taxon>
        <taxon>Liliopsida</taxon>
        <taxon>Poales</taxon>
        <taxon>Cyperaceae</taxon>
        <taxon>Cyperoideae</taxon>
        <taxon>Cariceae</taxon>
        <taxon>Carex</taxon>
        <taxon>Carex subgen. Euthyceras</taxon>
    </lineage>
</organism>
<dbReference type="GO" id="GO:0005737">
    <property type="term" value="C:cytoplasm"/>
    <property type="evidence" value="ECO:0007669"/>
    <property type="project" value="UniProtKB-SubCell"/>
</dbReference>
<evidence type="ECO:0000256" key="13">
    <source>
        <dbReference type="PROSITE-ProRule" id="PRU10141"/>
    </source>
</evidence>